<accession>A0AAN6PVK1</accession>
<protein>
    <submittedName>
        <fullName evidence="2">Uncharacterized protein</fullName>
    </submittedName>
</protein>
<dbReference type="EMBL" id="MU863656">
    <property type="protein sequence ID" value="KAK4098745.1"/>
    <property type="molecule type" value="Genomic_DNA"/>
</dbReference>
<reference evidence="2" key="1">
    <citation type="journal article" date="2023" name="Mol. Phylogenet. Evol.">
        <title>Genome-scale phylogeny and comparative genomics of the fungal order Sordariales.</title>
        <authorList>
            <person name="Hensen N."/>
            <person name="Bonometti L."/>
            <person name="Westerberg I."/>
            <person name="Brannstrom I.O."/>
            <person name="Guillou S."/>
            <person name="Cros-Aarteil S."/>
            <person name="Calhoun S."/>
            <person name="Haridas S."/>
            <person name="Kuo A."/>
            <person name="Mondo S."/>
            <person name="Pangilinan J."/>
            <person name="Riley R."/>
            <person name="LaButti K."/>
            <person name="Andreopoulos B."/>
            <person name="Lipzen A."/>
            <person name="Chen C."/>
            <person name="Yan M."/>
            <person name="Daum C."/>
            <person name="Ng V."/>
            <person name="Clum A."/>
            <person name="Steindorff A."/>
            <person name="Ohm R.A."/>
            <person name="Martin F."/>
            <person name="Silar P."/>
            <person name="Natvig D.O."/>
            <person name="Lalanne C."/>
            <person name="Gautier V."/>
            <person name="Ament-Velasquez S.L."/>
            <person name="Kruys A."/>
            <person name="Hutchinson M.I."/>
            <person name="Powell A.J."/>
            <person name="Barry K."/>
            <person name="Miller A.N."/>
            <person name="Grigoriev I.V."/>
            <person name="Debuchy R."/>
            <person name="Gladieux P."/>
            <person name="Hiltunen Thoren M."/>
            <person name="Johannesson H."/>
        </authorList>
    </citation>
    <scope>NUCLEOTIDE SEQUENCE</scope>
    <source>
        <strain evidence="2">CBS 757.83</strain>
    </source>
</reference>
<reference evidence="2" key="2">
    <citation type="submission" date="2023-05" db="EMBL/GenBank/DDBJ databases">
        <authorList>
            <consortium name="Lawrence Berkeley National Laboratory"/>
            <person name="Steindorff A."/>
            <person name="Hensen N."/>
            <person name="Bonometti L."/>
            <person name="Westerberg I."/>
            <person name="Brannstrom I.O."/>
            <person name="Guillou S."/>
            <person name="Cros-Aarteil S."/>
            <person name="Calhoun S."/>
            <person name="Haridas S."/>
            <person name="Kuo A."/>
            <person name="Mondo S."/>
            <person name="Pangilinan J."/>
            <person name="Riley R."/>
            <person name="Labutti K."/>
            <person name="Andreopoulos B."/>
            <person name="Lipzen A."/>
            <person name="Chen C."/>
            <person name="Yanf M."/>
            <person name="Daum C."/>
            <person name="Ng V."/>
            <person name="Clum A."/>
            <person name="Ohm R."/>
            <person name="Martin F."/>
            <person name="Silar P."/>
            <person name="Natvig D."/>
            <person name="Lalanne C."/>
            <person name="Gautier V."/>
            <person name="Ament-Velasquez S.L."/>
            <person name="Kruys A."/>
            <person name="Hutchinson M.I."/>
            <person name="Powell A.J."/>
            <person name="Barry K."/>
            <person name="Miller A.N."/>
            <person name="Grigoriev I.V."/>
            <person name="Debuchy R."/>
            <person name="Gladieux P."/>
            <person name="Thoren M.H."/>
            <person name="Johannesson H."/>
        </authorList>
    </citation>
    <scope>NUCLEOTIDE SEQUENCE</scope>
    <source>
        <strain evidence="2">CBS 757.83</strain>
    </source>
</reference>
<proteinExistence type="predicted"/>
<feature type="region of interest" description="Disordered" evidence="1">
    <location>
        <begin position="1"/>
        <end position="60"/>
    </location>
</feature>
<dbReference type="Proteomes" id="UP001305647">
    <property type="component" value="Unassembled WGS sequence"/>
</dbReference>
<keyword evidence="3" id="KW-1185">Reference proteome</keyword>
<name>A0AAN6PVK1_9PEZI</name>
<dbReference type="AlphaFoldDB" id="A0AAN6PVK1"/>
<gene>
    <name evidence="2" type="ORF">N658DRAFT_509365</name>
</gene>
<feature type="compositionally biased region" description="Basic and acidic residues" evidence="1">
    <location>
        <begin position="29"/>
        <end position="43"/>
    </location>
</feature>
<feature type="compositionally biased region" description="Polar residues" evidence="1">
    <location>
        <begin position="13"/>
        <end position="28"/>
    </location>
</feature>
<evidence type="ECO:0000313" key="2">
    <source>
        <dbReference type="EMBL" id="KAK4098745.1"/>
    </source>
</evidence>
<evidence type="ECO:0000313" key="3">
    <source>
        <dbReference type="Proteomes" id="UP001305647"/>
    </source>
</evidence>
<evidence type="ECO:0000256" key="1">
    <source>
        <dbReference type="SAM" id="MobiDB-lite"/>
    </source>
</evidence>
<comment type="caution">
    <text evidence="2">The sequence shown here is derived from an EMBL/GenBank/DDBJ whole genome shotgun (WGS) entry which is preliminary data.</text>
</comment>
<organism evidence="2 3">
    <name type="scientific">Parathielavia hyrcaniae</name>
    <dbReference type="NCBI Taxonomy" id="113614"/>
    <lineage>
        <taxon>Eukaryota</taxon>
        <taxon>Fungi</taxon>
        <taxon>Dikarya</taxon>
        <taxon>Ascomycota</taxon>
        <taxon>Pezizomycotina</taxon>
        <taxon>Sordariomycetes</taxon>
        <taxon>Sordariomycetidae</taxon>
        <taxon>Sordariales</taxon>
        <taxon>Chaetomiaceae</taxon>
        <taxon>Parathielavia</taxon>
    </lineage>
</organism>
<sequence length="174" mass="19327">MSAPSEPVPGTASHPTSLEVQAATSQGVERQDPRIRAEGDQRNGHPPVRMSPPLSLTAMPTSTHPYVCRGTTFETNLTGARRLTTTARPPLRGGSEMCRVVDSDVTDRMEGRVQSVPTLKGKLKRLRRKQKEIVSAIAMLRQRGDNTEVLDELAQTFLRHTKHMRRALRRALRG</sequence>